<reference evidence="1 2" key="1">
    <citation type="submission" date="2020-08" db="EMBL/GenBank/DDBJ databases">
        <title>Genomic Encyclopedia of Type Strains, Phase IV (KMG-IV): sequencing the most valuable type-strain genomes for metagenomic binning, comparative biology and taxonomic classification.</title>
        <authorList>
            <person name="Goeker M."/>
        </authorList>
    </citation>
    <scope>NUCLEOTIDE SEQUENCE [LARGE SCALE GENOMIC DNA]</scope>
    <source>
        <strain evidence="1 2">DSM 21458</strain>
    </source>
</reference>
<comment type="caution">
    <text evidence="1">The sequence shown here is derived from an EMBL/GenBank/DDBJ whole genome shotgun (WGS) entry which is preliminary data.</text>
</comment>
<evidence type="ECO:0000313" key="2">
    <source>
        <dbReference type="Proteomes" id="UP000569951"/>
    </source>
</evidence>
<proteinExistence type="predicted"/>
<dbReference type="EMBL" id="JACHHG010000001">
    <property type="protein sequence ID" value="MBB6096843.1"/>
    <property type="molecule type" value="Genomic_DNA"/>
</dbReference>
<protein>
    <submittedName>
        <fullName evidence="1">Uncharacterized protein</fullName>
    </submittedName>
</protein>
<organism evidence="1 2">
    <name type="scientific">Deinobacterium chartae</name>
    <dbReference type="NCBI Taxonomy" id="521158"/>
    <lineage>
        <taxon>Bacteria</taxon>
        <taxon>Thermotogati</taxon>
        <taxon>Deinococcota</taxon>
        <taxon>Deinococci</taxon>
        <taxon>Deinococcales</taxon>
        <taxon>Deinococcaceae</taxon>
        <taxon>Deinobacterium</taxon>
    </lineage>
</organism>
<dbReference type="AlphaFoldDB" id="A0A841HVI7"/>
<dbReference type="Proteomes" id="UP000569951">
    <property type="component" value="Unassembled WGS sequence"/>
</dbReference>
<name>A0A841HVI7_9DEIO</name>
<evidence type="ECO:0000313" key="1">
    <source>
        <dbReference type="EMBL" id="MBB6096843.1"/>
    </source>
</evidence>
<gene>
    <name evidence="1" type="ORF">HNR42_000255</name>
</gene>
<sequence length="101" mass="11218">MSIDFPSPPAPDYAGGCTTEPASFALDFYAERWRADVRVGDRVLENVVVFQVLKDLKAALEAGQAAVSRADYEAARERFLQTAGAQLEREGGRREWLAREL</sequence>
<keyword evidence="2" id="KW-1185">Reference proteome</keyword>
<accession>A0A841HVI7</accession>
<dbReference type="RefSeq" id="WP_183983679.1">
    <property type="nucleotide sequence ID" value="NZ_JACHHG010000001.1"/>
</dbReference>